<feature type="domain" description="Two component regulator three Y" evidence="4">
    <location>
        <begin position="672"/>
        <end position="731"/>
    </location>
</feature>
<keyword evidence="2" id="KW-1133">Transmembrane helix</keyword>
<organism evidence="5 6">
    <name type="scientific">Parvicella tangerina</name>
    <dbReference type="NCBI Taxonomy" id="2829795"/>
    <lineage>
        <taxon>Bacteria</taxon>
        <taxon>Pseudomonadati</taxon>
        <taxon>Bacteroidota</taxon>
        <taxon>Flavobacteriia</taxon>
        <taxon>Flavobacteriales</taxon>
        <taxon>Parvicellaceae</taxon>
        <taxon>Parvicella</taxon>
    </lineage>
</organism>
<sequence length="1043" mass="118899">MRLLLGLIFLIGSIVSHAQIYNFQYISQSKGLSNTFVNDIIQDNRGFLFISTGEGIGLYNGEKVEMYTKADHLVDNYITKSYKDKNGNIWFGHIQGGSSIFYDGSFGKVHVGAGIDSQINDIEEDEEGRIWFVAQNYGLYFYTEDIDKDFFPDLSKDRQYYCLKIKKDNHFLIGTDQGVEVFIFYNETDGNTLSKTQQIGNIPETQIVDIIDFNNHTLAFSNTGRIFEIFYENGYYDAKEISFVNNNETLLVTEASTDKDNIWISTFQSGLFKCSFDNNSLFIKEKFNQNSGLKTNAVKTSFVDREGVLWIGTFGEGLVSKEDDIFTYYFKTPSGTKNKPAYQVLVNDVDIYFASKGTITHYDKQHSSVINSFDIHHGLPNDQITSMIFDKDSTLFVGTALNGVLMKKKESNVFEAINLSTDNLAQTVTDLELVGDDLYVGTLNGAYKYNLNTKGIRIYNITTGLPHNAIGAFYLSSSGELYIGTNSAYISKIVDDEITNLPIYDGQQVVEVNDIHEDDEGNIWFCSNGNGFFKLNEEGGCDNITTLDGLISNYCNAIRVLSNGRIWVSHNEGLSKWNNNEKTCTTYDEYFGLNDRFLRASANLFKNELWLGTENGLVLYDEDKDSLNTVPPITSLKYININDSVYDIQEEIHLPYGSYKFGFGLAGLTLKGSKKVTFQFMLEGYDDKWSNKTDKNSIYYTGMYDGEYIFKVKSFNADGTEGNVVTIKIVVDKPYWKEWWFYISCFTVLALAVFGVIKYRERSFIRYQEKLKHDLALRTREVVEQKNKIEEINKDLTDSINYAQRIQSAILPTDQYLNELFPKSFVFFRPRDIVSGDFYWCSEIDGKKILICADCTGHGVPGGFMSMISHILLRESLNPESLDNPAMILRQINDSIVKVLKQTDDLDSNRDGMDVAIIVLDEEKNIVKFAGAMRPLYVYRNGNRNIVKGDRYSIGGILGTKSFETKEIEIRKGDKLYIFSDGYADQFGGPSNHKMKMKVFQELLDQICQQDMKEQSNSIKDFFYEWKGERQQMDDVLVMGIEI</sequence>
<dbReference type="Pfam" id="PF07228">
    <property type="entry name" value="SpoIIE"/>
    <property type="match status" value="1"/>
</dbReference>
<name>A0A916NA09_9FLAO</name>
<dbReference type="InterPro" id="IPR011123">
    <property type="entry name" value="Y_Y_Y"/>
</dbReference>
<dbReference type="SUPFAM" id="SSF63829">
    <property type="entry name" value="Calcium-dependent phosphotriesterase"/>
    <property type="match status" value="3"/>
</dbReference>
<keyword evidence="2" id="KW-0472">Membrane</keyword>
<evidence type="ECO:0000259" key="3">
    <source>
        <dbReference type="Pfam" id="PF07228"/>
    </source>
</evidence>
<dbReference type="Pfam" id="PF07494">
    <property type="entry name" value="Reg_prop"/>
    <property type="match status" value="1"/>
</dbReference>
<dbReference type="KEGG" id="ptan:CRYO30217_00627"/>
<evidence type="ECO:0000313" key="6">
    <source>
        <dbReference type="Proteomes" id="UP000683507"/>
    </source>
</evidence>
<keyword evidence="6" id="KW-1185">Reference proteome</keyword>
<dbReference type="GO" id="GO:0000155">
    <property type="term" value="F:phosphorelay sensor kinase activity"/>
    <property type="evidence" value="ECO:0007669"/>
    <property type="project" value="TreeGrafter"/>
</dbReference>
<feature type="domain" description="PPM-type phosphatase" evidence="3">
    <location>
        <begin position="846"/>
        <end position="1042"/>
    </location>
</feature>
<dbReference type="InterPro" id="IPR013783">
    <property type="entry name" value="Ig-like_fold"/>
</dbReference>
<dbReference type="AlphaFoldDB" id="A0A916NA09"/>
<evidence type="ECO:0000259" key="4">
    <source>
        <dbReference type="Pfam" id="PF07495"/>
    </source>
</evidence>
<dbReference type="InterPro" id="IPR036457">
    <property type="entry name" value="PPM-type-like_dom_sf"/>
</dbReference>
<dbReference type="EMBL" id="OU015584">
    <property type="protein sequence ID" value="CAG5078272.1"/>
    <property type="molecule type" value="Genomic_DNA"/>
</dbReference>
<keyword evidence="1" id="KW-0597">Phosphoprotein</keyword>
<accession>A0A916NA09</accession>
<evidence type="ECO:0000313" key="5">
    <source>
        <dbReference type="EMBL" id="CAG5078272.1"/>
    </source>
</evidence>
<feature type="transmembrane region" description="Helical" evidence="2">
    <location>
        <begin position="739"/>
        <end position="757"/>
    </location>
</feature>
<dbReference type="Gene3D" id="2.130.10.10">
    <property type="entry name" value="YVTN repeat-like/Quinoprotein amine dehydrogenase"/>
    <property type="match status" value="2"/>
</dbReference>
<dbReference type="PANTHER" id="PTHR43547">
    <property type="entry name" value="TWO-COMPONENT HISTIDINE KINASE"/>
    <property type="match status" value="1"/>
</dbReference>
<proteinExistence type="predicted"/>
<dbReference type="PANTHER" id="PTHR43547:SF2">
    <property type="entry name" value="HYBRID SIGNAL TRANSDUCTION HISTIDINE KINASE C"/>
    <property type="match status" value="1"/>
</dbReference>
<dbReference type="InterPro" id="IPR011110">
    <property type="entry name" value="Reg_prop"/>
</dbReference>
<protein>
    <recommendedName>
        <fullName evidence="7">PPM-type phosphatase domain-containing protein</fullName>
    </recommendedName>
</protein>
<evidence type="ECO:0008006" key="7">
    <source>
        <dbReference type="Google" id="ProtNLM"/>
    </source>
</evidence>
<dbReference type="Gene3D" id="3.60.40.10">
    <property type="entry name" value="PPM-type phosphatase domain"/>
    <property type="match status" value="1"/>
</dbReference>
<dbReference type="Pfam" id="PF07495">
    <property type="entry name" value="Y_Y_Y"/>
    <property type="match status" value="1"/>
</dbReference>
<dbReference type="InterPro" id="IPR001932">
    <property type="entry name" value="PPM-type_phosphatase-like_dom"/>
</dbReference>
<gene>
    <name evidence="5" type="ORF">CRYO30217_00627</name>
</gene>
<dbReference type="RefSeq" id="WP_258540857.1">
    <property type="nucleotide sequence ID" value="NZ_OU015584.1"/>
</dbReference>
<dbReference type="Gene3D" id="2.60.40.10">
    <property type="entry name" value="Immunoglobulins"/>
    <property type="match status" value="1"/>
</dbReference>
<evidence type="ECO:0000256" key="1">
    <source>
        <dbReference type="ARBA" id="ARBA00022553"/>
    </source>
</evidence>
<keyword evidence="2" id="KW-0812">Transmembrane</keyword>
<reference evidence="5" key="1">
    <citation type="submission" date="2021-04" db="EMBL/GenBank/DDBJ databases">
        <authorList>
            <person name="Rodrigo-Torres L."/>
            <person name="Arahal R. D."/>
            <person name="Lucena T."/>
        </authorList>
    </citation>
    <scope>NUCLEOTIDE SEQUENCE</scope>
    <source>
        <strain evidence="5">AS29M-1</strain>
    </source>
</reference>
<evidence type="ECO:0000256" key="2">
    <source>
        <dbReference type="SAM" id="Phobius"/>
    </source>
</evidence>
<dbReference type="Proteomes" id="UP000683507">
    <property type="component" value="Chromosome"/>
</dbReference>
<dbReference type="InterPro" id="IPR015943">
    <property type="entry name" value="WD40/YVTN_repeat-like_dom_sf"/>
</dbReference>